<dbReference type="HOGENOM" id="CLU_164115_0_0_6"/>
<dbReference type="KEGG" id="tmb:Thimo_1489"/>
<proteinExistence type="inferred from homology"/>
<accession>L0GU30</accession>
<evidence type="ECO:0000313" key="4">
    <source>
        <dbReference type="EMBL" id="AGA90278.1"/>
    </source>
</evidence>
<dbReference type="OrthoDB" id="8563782at2"/>
<dbReference type="Gene3D" id="3.40.50.10580">
    <property type="entry name" value="ATPase, V1 complex, subunit F"/>
    <property type="match status" value="1"/>
</dbReference>
<dbReference type="Pfam" id="PF01990">
    <property type="entry name" value="ATP-synt_F"/>
    <property type="match status" value="1"/>
</dbReference>
<dbReference type="Proteomes" id="UP000010816">
    <property type="component" value="Chromosome"/>
</dbReference>
<dbReference type="eggNOG" id="COG1436">
    <property type="taxonomic scope" value="Bacteria"/>
</dbReference>
<evidence type="ECO:0000256" key="2">
    <source>
        <dbReference type="ARBA" id="ARBA00022448"/>
    </source>
</evidence>
<keyword evidence="3" id="KW-0406">Ion transport</keyword>
<sequence>MSGDTDQGSTTRMIFCGENSLAEGLRLIGFETHPDPAPADLERILRGLIRERANAFVLVDDRLMQSRTPALRQVLDEGGRIVVMAIPPLAGPVRLTSWVADRLQALFGPSTLDTQERK</sequence>
<dbReference type="InterPro" id="IPR036906">
    <property type="entry name" value="ATPase_V1_fsu_sf"/>
</dbReference>
<dbReference type="RefSeq" id="WP_015280420.1">
    <property type="nucleotide sequence ID" value="NC_019940.1"/>
</dbReference>
<evidence type="ECO:0000256" key="1">
    <source>
        <dbReference type="ARBA" id="ARBA00010148"/>
    </source>
</evidence>
<dbReference type="InterPro" id="IPR008218">
    <property type="entry name" value="ATPase_V1-cplx_f_g_su"/>
</dbReference>
<dbReference type="STRING" id="765912.Thimo_1489"/>
<name>L0GU30_9GAMM</name>
<protein>
    <recommendedName>
        <fullName evidence="6">ATPase</fullName>
    </recommendedName>
</protein>
<keyword evidence="5" id="KW-1185">Reference proteome</keyword>
<dbReference type="EMBL" id="CP003051">
    <property type="protein sequence ID" value="AGA90278.1"/>
    <property type="molecule type" value="Genomic_DNA"/>
</dbReference>
<gene>
    <name evidence="4" type="ORF">Thimo_1489</name>
</gene>
<dbReference type="SUPFAM" id="SSF159468">
    <property type="entry name" value="AtpF-like"/>
    <property type="match status" value="1"/>
</dbReference>
<reference evidence="4 5" key="1">
    <citation type="submission" date="2011-09" db="EMBL/GenBank/DDBJ databases">
        <title>Complete sequence of chromosome of Thioflavicoccus mobilis 8321.</title>
        <authorList>
            <consortium name="US DOE Joint Genome Institute"/>
            <person name="Lucas S."/>
            <person name="Han J."/>
            <person name="Lapidus A."/>
            <person name="Cheng J.-F."/>
            <person name="Goodwin L."/>
            <person name="Pitluck S."/>
            <person name="Peters L."/>
            <person name="Ovchinnikova G."/>
            <person name="Lu M."/>
            <person name="Detter J.C."/>
            <person name="Han C."/>
            <person name="Tapia R."/>
            <person name="Land M."/>
            <person name="Hauser L."/>
            <person name="Kyrpides N."/>
            <person name="Ivanova N."/>
            <person name="Pagani I."/>
            <person name="Vogl K."/>
            <person name="Liu Z."/>
            <person name="Imhoff J."/>
            <person name="Thiel V."/>
            <person name="Frigaard N.-U."/>
            <person name="Bryant D."/>
            <person name="Woyke T."/>
        </authorList>
    </citation>
    <scope>NUCLEOTIDE SEQUENCE [LARGE SCALE GENOMIC DNA]</scope>
    <source>
        <strain evidence="4 5">8321</strain>
    </source>
</reference>
<dbReference type="GO" id="GO:0046961">
    <property type="term" value="F:proton-transporting ATPase activity, rotational mechanism"/>
    <property type="evidence" value="ECO:0007669"/>
    <property type="project" value="InterPro"/>
</dbReference>
<organism evidence="4 5">
    <name type="scientific">Thioflavicoccus mobilis 8321</name>
    <dbReference type="NCBI Taxonomy" id="765912"/>
    <lineage>
        <taxon>Bacteria</taxon>
        <taxon>Pseudomonadati</taxon>
        <taxon>Pseudomonadota</taxon>
        <taxon>Gammaproteobacteria</taxon>
        <taxon>Chromatiales</taxon>
        <taxon>Chromatiaceae</taxon>
        <taxon>Thioflavicoccus</taxon>
    </lineage>
</organism>
<dbReference type="AlphaFoldDB" id="L0GU30"/>
<comment type="similarity">
    <text evidence="1">Belongs to the V-ATPase F subunit family.</text>
</comment>
<evidence type="ECO:0000313" key="5">
    <source>
        <dbReference type="Proteomes" id="UP000010816"/>
    </source>
</evidence>
<evidence type="ECO:0008006" key="6">
    <source>
        <dbReference type="Google" id="ProtNLM"/>
    </source>
</evidence>
<evidence type="ECO:0000256" key="3">
    <source>
        <dbReference type="ARBA" id="ARBA00023065"/>
    </source>
</evidence>
<keyword evidence="2" id="KW-0813">Transport</keyword>